<evidence type="ECO:0000256" key="3">
    <source>
        <dbReference type="RuleBase" id="RU361235"/>
    </source>
</evidence>
<keyword evidence="2 3" id="KW-0378">Hydrolase</keyword>
<dbReference type="Gene3D" id="3.40.50.1820">
    <property type="entry name" value="alpha/beta hydrolase"/>
    <property type="match status" value="1"/>
</dbReference>
<dbReference type="Pfam" id="PF00135">
    <property type="entry name" value="COesterase"/>
    <property type="match status" value="1"/>
</dbReference>
<dbReference type="InterPro" id="IPR029058">
    <property type="entry name" value="AB_hydrolase_fold"/>
</dbReference>
<reference evidence="5" key="2">
    <citation type="submission" date="2012-05" db="EMBL/GenBank/DDBJ databases">
        <title>Annotation of the Genome Sequence of Fusarium oxysporum HDV247.</title>
        <authorList>
            <consortium name="The Broad Institute Genomics Platform"/>
            <person name="Ma L.-J."/>
            <person name="Corby-Kistler H."/>
            <person name="Broz K."/>
            <person name="Gale L.R."/>
            <person name="Jonkers W."/>
            <person name="O'Donnell K."/>
            <person name="Ploetz R."/>
            <person name="Steinberg C."/>
            <person name="Schwartz D.C."/>
            <person name="VanEtten H."/>
            <person name="Zhou S."/>
            <person name="Young S.K."/>
            <person name="Zeng Q."/>
            <person name="Gargeya S."/>
            <person name="Fitzgerald M."/>
            <person name="Abouelleil A."/>
            <person name="Alvarado L."/>
            <person name="Chapman S.B."/>
            <person name="Gainer-Dewar J."/>
            <person name="Goldberg J."/>
            <person name="Griggs A."/>
            <person name="Gujja S."/>
            <person name="Hansen M."/>
            <person name="Howarth C."/>
            <person name="Imamovic A."/>
            <person name="Ireland A."/>
            <person name="Larimer J."/>
            <person name="McCowan C."/>
            <person name="Murphy C."/>
            <person name="Pearson M."/>
            <person name="Poon T.W."/>
            <person name="Priest M."/>
            <person name="Roberts A."/>
            <person name="Saif S."/>
            <person name="Shea T."/>
            <person name="Sykes S."/>
            <person name="Wortman J."/>
            <person name="Nusbaum C."/>
            <person name="Birren B."/>
        </authorList>
    </citation>
    <scope>NUCLEOTIDE SEQUENCE</scope>
    <source>
        <strain evidence="5">HDV247</strain>
    </source>
</reference>
<reference evidence="5" key="1">
    <citation type="submission" date="2011-10" db="EMBL/GenBank/DDBJ databases">
        <title>The Genome Sequence of Fusarium oxysporum HDV247.</title>
        <authorList>
            <consortium name="The Broad Institute Genome Sequencing Platform"/>
            <person name="Ma L.-J."/>
            <person name="Gale L.R."/>
            <person name="Schwartz D.C."/>
            <person name="Zhou S."/>
            <person name="Corby-Kistler H."/>
            <person name="Young S.K."/>
            <person name="Zeng Q."/>
            <person name="Gargeya S."/>
            <person name="Fitzgerald M."/>
            <person name="Haas B."/>
            <person name="Abouelleil A."/>
            <person name="Alvarado L."/>
            <person name="Arachchi H.M."/>
            <person name="Berlin A."/>
            <person name="Brown A."/>
            <person name="Chapman S.B."/>
            <person name="Chen Z."/>
            <person name="Dunbar C."/>
            <person name="Freedman E."/>
            <person name="Gearin G."/>
            <person name="Goldberg J."/>
            <person name="Griggs A."/>
            <person name="Gujja S."/>
            <person name="Heiman D."/>
            <person name="Howarth C."/>
            <person name="Larson L."/>
            <person name="Lui A."/>
            <person name="MacDonald P.J.P."/>
            <person name="Montmayeur A."/>
            <person name="Murphy C."/>
            <person name="Neiman D."/>
            <person name="Pearson M."/>
            <person name="Priest M."/>
            <person name="Roberts A."/>
            <person name="Saif S."/>
            <person name="Shea T."/>
            <person name="Shenoy N."/>
            <person name="Sisk P."/>
            <person name="Stolte C."/>
            <person name="Sykes S."/>
            <person name="Wortman J."/>
            <person name="Nusbaum C."/>
            <person name="Birren B."/>
        </authorList>
    </citation>
    <scope>NUCLEOTIDE SEQUENCE [LARGE SCALE GENOMIC DNA]</scope>
    <source>
        <strain evidence="5">HDV247</strain>
    </source>
</reference>
<dbReference type="EMBL" id="JH650979">
    <property type="protein sequence ID" value="EXA35260.1"/>
    <property type="molecule type" value="Genomic_DNA"/>
</dbReference>
<keyword evidence="3" id="KW-0732">Signal</keyword>
<dbReference type="EC" id="3.1.1.-" evidence="3"/>
<evidence type="ECO:0000256" key="2">
    <source>
        <dbReference type="ARBA" id="ARBA00022801"/>
    </source>
</evidence>
<dbReference type="GO" id="GO:0016787">
    <property type="term" value="F:hydrolase activity"/>
    <property type="evidence" value="ECO:0007669"/>
    <property type="project" value="UniProtKB-KW"/>
</dbReference>
<feature type="domain" description="Carboxylesterase type B" evidence="4">
    <location>
        <begin position="24"/>
        <end position="542"/>
    </location>
</feature>
<dbReference type="Proteomes" id="UP000030751">
    <property type="component" value="Unassembled WGS sequence"/>
</dbReference>
<dbReference type="PANTHER" id="PTHR11559">
    <property type="entry name" value="CARBOXYLESTERASE"/>
    <property type="match status" value="1"/>
</dbReference>
<dbReference type="PROSITE" id="PS00122">
    <property type="entry name" value="CARBOXYLESTERASE_B_1"/>
    <property type="match status" value="1"/>
</dbReference>
<dbReference type="InterPro" id="IPR002018">
    <property type="entry name" value="CarbesteraseB"/>
</dbReference>
<protein>
    <recommendedName>
        <fullName evidence="3">Carboxylic ester hydrolase</fullName>
        <ecNumber evidence="3">3.1.1.-</ecNumber>
    </recommendedName>
</protein>
<dbReference type="HOGENOM" id="CLU_006586_10_7_1"/>
<gene>
    <name evidence="5" type="ORF">FOVG_14019</name>
</gene>
<dbReference type="AlphaFoldDB" id="W9P5I8"/>
<evidence type="ECO:0000256" key="1">
    <source>
        <dbReference type="ARBA" id="ARBA00005964"/>
    </source>
</evidence>
<organism evidence="5">
    <name type="scientific">Fusarium oxysporum f. sp. pisi HDV247</name>
    <dbReference type="NCBI Taxonomy" id="1080344"/>
    <lineage>
        <taxon>Eukaryota</taxon>
        <taxon>Fungi</taxon>
        <taxon>Dikarya</taxon>
        <taxon>Ascomycota</taxon>
        <taxon>Pezizomycotina</taxon>
        <taxon>Sordariomycetes</taxon>
        <taxon>Hypocreomycetidae</taxon>
        <taxon>Hypocreales</taxon>
        <taxon>Nectriaceae</taxon>
        <taxon>Fusarium</taxon>
        <taxon>Fusarium oxysporum species complex</taxon>
    </lineage>
</organism>
<evidence type="ECO:0000259" key="4">
    <source>
        <dbReference type="Pfam" id="PF00135"/>
    </source>
</evidence>
<comment type="similarity">
    <text evidence="1 3">Belongs to the type-B carboxylesterase/lipase family.</text>
</comment>
<feature type="chain" id="PRO_5005151852" description="Carboxylic ester hydrolase" evidence="3">
    <location>
        <begin position="17"/>
        <end position="600"/>
    </location>
</feature>
<name>W9P5I8_FUSOX</name>
<proteinExistence type="inferred from homology"/>
<dbReference type="InterPro" id="IPR019826">
    <property type="entry name" value="Carboxylesterase_B_AS"/>
</dbReference>
<feature type="signal peptide" evidence="3">
    <location>
        <begin position="1"/>
        <end position="16"/>
    </location>
</feature>
<evidence type="ECO:0000313" key="5">
    <source>
        <dbReference type="EMBL" id="EXA35260.1"/>
    </source>
</evidence>
<dbReference type="ESTHER" id="fusox-w9p5i8">
    <property type="family name" value="Fungal_carboxylesterase_lipase"/>
</dbReference>
<dbReference type="InterPro" id="IPR050309">
    <property type="entry name" value="Type-B_Carboxylest/Lipase"/>
</dbReference>
<dbReference type="SUPFAM" id="SSF53474">
    <property type="entry name" value="alpha/beta-Hydrolases"/>
    <property type="match status" value="1"/>
</dbReference>
<sequence>MFLQLLSLLAPEIVFASYGPVKNPVVNLGSAGTYRGVLQNNGTVESWKGIPYAQPPLGPLRFMPPEQLSHQSAAVVNATTNPDRCVQFTLAPYGVHNAYLGPGTPGTEDCLKLYVWKPAKARKGNKLPVVVFVHGGGLIFGSGSQDDFGDWVSHDQKFIAVSMNYRLGILGFLNHPDLPSANAGLLDQRLAMQWVKQNIANFGGNPNDITIMGQSGGGWAILAHLALFDGHHNNTFQKAIIRSAQREPMFNTEELKIRNKSLFNHVNCTTGQDQLTCFRNLTESQLVTAFWSFSTVLGTEGIFKNQVFGYQGSFGPTVDGVTLTDSVTKLFRKGKIANVPTTAGSTNDEGFDGYVDAQQQNPTPKNTTKLDPSTNRITNLTDYQVNEVAKFYSINATYASLAPDNFFPNAFRAYWIALGLFGEVGIFGSERLVGRWMSARHGPQWIWTYRFNAPRESAADRRLFIVILTVFEAVGSVNPKWPYPLGPVTHSADNSYLDVRLNSMTSYERAIAEEFRAYLSSFIRTGSPNTHKLHSAPFWPNYGALGDFFNSPVRLVPQFAFSSNANKTYPTSTQIEVAQKAGLERTDYWQTDKILDSIRF</sequence>
<dbReference type="OrthoDB" id="408631at2759"/>
<accession>W9P5I8</accession>